<gene>
    <name evidence="1" type="ORF">NLG97_g3029</name>
</gene>
<comment type="caution">
    <text evidence="1">The sequence shown here is derived from an EMBL/GenBank/DDBJ whole genome shotgun (WGS) entry which is preliminary data.</text>
</comment>
<sequence length="250" mass="27202">MRVNLALPALLCVTPVASAAIIPPSQNLHAPRTIFQLPELLSCLGTLTTDIITNLGDPAKLKSQTVACLCQAAISTDGTLDFLLIGQLLRSLGFPSKQQDLEFLLGTKCKPTSTPVVPTTTKPPICVPTTTVCPQLPDACQKLATLNPISLVSNIATCKAALIAAKIDTVEAMQNEYNYLPYISTPYHNYLTYTGNLVNPRFINPRFINPGFIHPYRADHNEAAHQLCAHYHYLPSTARCLSKACYVEPN</sequence>
<accession>A0ACC1R2K5</accession>
<protein>
    <submittedName>
        <fullName evidence="1">Uncharacterized protein</fullName>
    </submittedName>
</protein>
<evidence type="ECO:0000313" key="1">
    <source>
        <dbReference type="EMBL" id="KAJ3495934.1"/>
    </source>
</evidence>
<dbReference type="Proteomes" id="UP001148737">
    <property type="component" value="Unassembled WGS sequence"/>
</dbReference>
<organism evidence="1 2">
    <name type="scientific">Lecanicillium saksenae</name>
    <dbReference type="NCBI Taxonomy" id="468837"/>
    <lineage>
        <taxon>Eukaryota</taxon>
        <taxon>Fungi</taxon>
        <taxon>Dikarya</taxon>
        <taxon>Ascomycota</taxon>
        <taxon>Pezizomycotina</taxon>
        <taxon>Sordariomycetes</taxon>
        <taxon>Hypocreomycetidae</taxon>
        <taxon>Hypocreales</taxon>
        <taxon>Cordycipitaceae</taxon>
        <taxon>Lecanicillium</taxon>
    </lineage>
</organism>
<name>A0ACC1R2K5_9HYPO</name>
<proteinExistence type="predicted"/>
<reference evidence="1" key="1">
    <citation type="submission" date="2022-07" db="EMBL/GenBank/DDBJ databases">
        <title>Genome Sequence of Lecanicillium saksenae.</title>
        <authorList>
            <person name="Buettner E."/>
        </authorList>
    </citation>
    <scope>NUCLEOTIDE SEQUENCE</scope>
    <source>
        <strain evidence="1">VT-O1</strain>
    </source>
</reference>
<evidence type="ECO:0000313" key="2">
    <source>
        <dbReference type="Proteomes" id="UP001148737"/>
    </source>
</evidence>
<keyword evidence="2" id="KW-1185">Reference proteome</keyword>
<dbReference type="EMBL" id="JANAKD010000234">
    <property type="protein sequence ID" value="KAJ3495934.1"/>
    <property type="molecule type" value="Genomic_DNA"/>
</dbReference>